<dbReference type="PROSITE" id="PS51257">
    <property type="entry name" value="PROKAR_LIPOPROTEIN"/>
    <property type="match status" value="1"/>
</dbReference>
<accession>A0ABQ2EKK0</accession>
<proteinExistence type="predicted"/>
<feature type="chain" id="PRO_5047478457" evidence="2">
    <location>
        <begin position="28"/>
        <end position="229"/>
    </location>
</feature>
<dbReference type="Pfam" id="PF13462">
    <property type="entry name" value="Thioredoxin_4"/>
    <property type="match status" value="1"/>
</dbReference>
<evidence type="ECO:0000259" key="3">
    <source>
        <dbReference type="PROSITE" id="PS51352"/>
    </source>
</evidence>
<feature type="domain" description="Thioredoxin" evidence="3">
    <location>
        <begin position="14"/>
        <end position="209"/>
    </location>
</feature>
<protein>
    <submittedName>
        <fullName evidence="4">Thiol:disulfide interchange protein</fullName>
    </submittedName>
</protein>
<comment type="caution">
    <text evidence="4">The sequence shown here is derived from an EMBL/GenBank/DDBJ whole genome shotgun (WGS) entry which is preliminary data.</text>
</comment>
<dbReference type="Gene3D" id="3.40.30.10">
    <property type="entry name" value="Glutaredoxin"/>
    <property type="match status" value="1"/>
</dbReference>
<dbReference type="InterPro" id="IPR050824">
    <property type="entry name" value="Thiol_disulfide_DsbA"/>
</dbReference>
<evidence type="ECO:0000313" key="4">
    <source>
        <dbReference type="EMBL" id="GGK15163.1"/>
    </source>
</evidence>
<dbReference type="EMBL" id="BMME01000001">
    <property type="protein sequence ID" value="GGK15163.1"/>
    <property type="molecule type" value="Genomic_DNA"/>
</dbReference>
<evidence type="ECO:0000256" key="2">
    <source>
        <dbReference type="SAM" id="SignalP"/>
    </source>
</evidence>
<dbReference type="PANTHER" id="PTHR35891:SF2">
    <property type="entry name" value="THIOL:DISULFIDE INTERCHANGE PROTEIN DSBA"/>
    <property type="match status" value="1"/>
</dbReference>
<evidence type="ECO:0000313" key="5">
    <source>
        <dbReference type="Proteomes" id="UP000599009"/>
    </source>
</evidence>
<name>A0ABQ2EKK0_9GAMM</name>
<dbReference type="PANTHER" id="PTHR35891">
    <property type="entry name" value="THIOL:DISULFIDE INTERCHANGE PROTEIN DSBA"/>
    <property type="match status" value="1"/>
</dbReference>
<dbReference type="Proteomes" id="UP000599009">
    <property type="component" value="Unassembled WGS sequence"/>
</dbReference>
<reference evidence="5" key="1">
    <citation type="journal article" date="2019" name="Int. J. Syst. Evol. Microbiol.">
        <title>The Global Catalogue of Microorganisms (GCM) 10K type strain sequencing project: providing services to taxonomists for standard genome sequencing and annotation.</title>
        <authorList>
            <consortium name="The Broad Institute Genomics Platform"/>
            <consortium name="The Broad Institute Genome Sequencing Center for Infectious Disease"/>
            <person name="Wu L."/>
            <person name="Ma J."/>
        </authorList>
    </citation>
    <scope>NUCLEOTIDE SEQUENCE [LARGE SCALE GENOMIC DNA]</scope>
    <source>
        <strain evidence="5">CGMCC 1.8985</strain>
    </source>
</reference>
<sequence length="229" mass="24544">MTQRLFPALFALALAACALLAPGSARAADGLVEGRDFVAIAGGQPLAAEPGKVEVVEVFAYWCHVCNDFQPQLSAWQRKLPADVAFRYLPAAFTHSDAYARAYFAAESLGALARTHEPTYPAIHTRQSLPSRGASVDEFATLYAGFGLDRAAVALAMRSPEVDARMEASRAFVLAAGVQGTPSIIVNGRYRVIGRNFGDMLRITDLLVARERTAGHNDPGTSALHESKP</sequence>
<dbReference type="SUPFAM" id="SSF52833">
    <property type="entry name" value="Thioredoxin-like"/>
    <property type="match status" value="1"/>
</dbReference>
<organism evidence="4 5">
    <name type="scientific">Luteimonas terricola</name>
    <dbReference type="NCBI Taxonomy" id="645597"/>
    <lineage>
        <taxon>Bacteria</taxon>
        <taxon>Pseudomonadati</taxon>
        <taxon>Pseudomonadota</taxon>
        <taxon>Gammaproteobacteria</taxon>
        <taxon>Lysobacterales</taxon>
        <taxon>Lysobacteraceae</taxon>
        <taxon>Luteimonas</taxon>
    </lineage>
</organism>
<dbReference type="InterPro" id="IPR013766">
    <property type="entry name" value="Thioredoxin_domain"/>
</dbReference>
<keyword evidence="1 2" id="KW-0732">Signal</keyword>
<feature type="signal peptide" evidence="2">
    <location>
        <begin position="1"/>
        <end position="27"/>
    </location>
</feature>
<dbReference type="InterPro" id="IPR023205">
    <property type="entry name" value="DsbA/DsbL"/>
</dbReference>
<dbReference type="InterPro" id="IPR036249">
    <property type="entry name" value="Thioredoxin-like_sf"/>
</dbReference>
<dbReference type="PROSITE" id="PS51352">
    <property type="entry name" value="THIOREDOXIN_2"/>
    <property type="match status" value="1"/>
</dbReference>
<dbReference type="RefSeq" id="WP_132987007.1">
    <property type="nucleotide sequence ID" value="NZ_BMME01000001.1"/>
</dbReference>
<keyword evidence="5" id="KW-1185">Reference proteome</keyword>
<dbReference type="CDD" id="cd03019">
    <property type="entry name" value="DsbA_DsbA"/>
    <property type="match status" value="1"/>
</dbReference>
<gene>
    <name evidence="4" type="primary">dsbA</name>
    <name evidence="4" type="ORF">GCM10011394_25450</name>
</gene>
<dbReference type="InterPro" id="IPR012336">
    <property type="entry name" value="Thioredoxin-like_fold"/>
</dbReference>
<evidence type="ECO:0000256" key="1">
    <source>
        <dbReference type="ARBA" id="ARBA00022729"/>
    </source>
</evidence>